<name>A0A5R8K8K2_9BACT</name>
<proteinExistence type="predicted"/>
<evidence type="ECO:0000313" key="1">
    <source>
        <dbReference type="EMBL" id="TLD68631.1"/>
    </source>
</evidence>
<dbReference type="InterPro" id="IPR017850">
    <property type="entry name" value="Alkaline_phosphatase_core_sf"/>
</dbReference>
<keyword evidence="2" id="KW-1185">Reference proteome</keyword>
<dbReference type="RefSeq" id="WP_138088385.1">
    <property type="nucleotide sequence ID" value="NZ_VAUV01000021.1"/>
</dbReference>
<dbReference type="EMBL" id="VAUV01000021">
    <property type="protein sequence ID" value="TLD68631.1"/>
    <property type="molecule type" value="Genomic_DNA"/>
</dbReference>
<dbReference type="Proteomes" id="UP000306196">
    <property type="component" value="Unassembled WGS sequence"/>
</dbReference>
<dbReference type="InterPro" id="IPR010869">
    <property type="entry name" value="DUF1501"/>
</dbReference>
<sequence>MNPSLKLDPSSRRAFIMRAAKTTLGVSLLAEADQAFGASSAVPPNVKGRAKSVIYLYMGGGMSHIDTFDPKTGDTKGAKDLIKTNVGGIQFGGYMTRLAKHADKMSIIRSTTTKNGVHGPASYLMHTAYEERGTIVHPTLGPWARHFKGPSHKTLPSSVVIGQGTANAGFFPPAYSPVPISDPEKGLQSAETGLDGAHFNRRLNLTSRFDQAFLEKFRSAEVKAYTELYDETVTLLASKELEAFDLKKENAPTRERYGRGFGQSCLLARRLVQAGVRFVEVYFGGWDMHAGIDDRMNGLGTALDQGMAALLEDLQQQGLLESTLVVVGTEFGRTPGINENSGRDHHPRVFSTVFAGGGVKGGYVHGASDDKGYAATESPVTVQDFIATIGAAMALPVHEVVMSPSGRPFTIGDRGNAVAEIFV</sequence>
<evidence type="ECO:0000313" key="2">
    <source>
        <dbReference type="Proteomes" id="UP000306196"/>
    </source>
</evidence>
<dbReference type="OrthoDB" id="127333at2"/>
<reference evidence="1 2" key="1">
    <citation type="submission" date="2019-05" db="EMBL/GenBank/DDBJ databases">
        <title>Verrucobacter flavum gen. nov., sp. nov. a new member of the family Verrucomicrobiaceae.</title>
        <authorList>
            <person name="Szuroczki S."/>
            <person name="Abbaszade G."/>
            <person name="Szabo A."/>
            <person name="Felfoldi T."/>
            <person name="Schumann P."/>
            <person name="Boka K."/>
            <person name="Keki Z."/>
            <person name="Toumi M."/>
            <person name="Toth E."/>
        </authorList>
    </citation>
    <scope>NUCLEOTIDE SEQUENCE [LARGE SCALE GENOMIC DNA]</scope>
    <source>
        <strain evidence="1 2">MG-N-17</strain>
    </source>
</reference>
<comment type="caution">
    <text evidence="1">The sequence shown here is derived from an EMBL/GenBank/DDBJ whole genome shotgun (WGS) entry which is preliminary data.</text>
</comment>
<protein>
    <submittedName>
        <fullName evidence="1">DUF1501 domain-containing protein</fullName>
    </submittedName>
</protein>
<dbReference type="Pfam" id="PF07394">
    <property type="entry name" value="DUF1501"/>
    <property type="match status" value="1"/>
</dbReference>
<dbReference type="PANTHER" id="PTHR43737:SF1">
    <property type="entry name" value="DUF1501 DOMAIN-CONTAINING PROTEIN"/>
    <property type="match status" value="1"/>
</dbReference>
<dbReference type="SUPFAM" id="SSF53649">
    <property type="entry name" value="Alkaline phosphatase-like"/>
    <property type="match status" value="1"/>
</dbReference>
<accession>A0A5R8K8K2</accession>
<gene>
    <name evidence="1" type="ORF">FEM03_21555</name>
</gene>
<organism evidence="1 2">
    <name type="scientific">Phragmitibacter flavus</name>
    <dbReference type="NCBI Taxonomy" id="2576071"/>
    <lineage>
        <taxon>Bacteria</taxon>
        <taxon>Pseudomonadati</taxon>
        <taxon>Verrucomicrobiota</taxon>
        <taxon>Verrucomicrobiia</taxon>
        <taxon>Verrucomicrobiales</taxon>
        <taxon>Verrucomicrobiaceae</taxon>
        <taxon>Phragmitibacter</taxon>
    </lineage>
</organism>
<dbReference type="PANTHER" id="PTHR43737">
    <property type="entry name" value="BLL7424 PROTEIN"/>
    <property type="match status" value="1"/>
</dbReference>
<dbReference type="AlphaFoldDB" id="A0A5R8K8K2"/>